<dbReference type="RefSeq" id="WP_182106811.1">
    <property type="nucleotide sequence ID" value="NZ_JACFYF010000001.1"/>
</dbReference>
<protein>
    <submittedName>
        <fullName evidence="2">Uncharacterized protein</fullName>
    </submittedName>
</protein>
<comment type="caution">
    <text evidence="2">The sequence shown here is derived from an EMBL/GenBank/DDBJ whole genome shotgun (WGS) entry which is preliminary data.</text>
</comment>
<proteinExistence type="predicted"/>
<gene>
    <name evidence="2" type="ORF">H2O73_04150</name>
</gene>
<organism evidence="2 3">
    <name type="scientific">Vibrio marinisediminis</name>
    <dbReference type="NCBI Taxonomy" id="2758441"/>
    <lineage>
        <taxon>Bacteria</taxon>
        <taxon>Pseudomonadati</taxon>
        <taxon>Pseudomonadota</taxon>
        <taxon>Gammaproteobacteria</taxon>
        <taxon>Vibrionales</taxon>
        <taxon>Vibrionaceae</taxon>
        <taxon>Vibrio</taxon>
    </lineage>
</organism>
<reference evidence="2 3" key="1">
    <citation type="submission" date="2020-07" db="EMBL/GenBank/DDBJ databases">
        <title>Vibrio marinisediminis sp. nov., isolated from marine sediment.</title>
        <authorList>
            <person name="Ji X."/>
        </authorList>
    </citation>
    <scope>NUCLEOTIDE SEQUENCE [LARGE SCALE GENOMIC DNA]</scope>
    <source>
        <strain evidence="2 3">404</strain>
    </source>
</reference>
<name>A0A7W2ISP2_9VIBR</name>
<dbReference type="Proteomes" id="UP000571701">
    <property type="component" value="Unassembled WGS sequence"/>
</dbReference>
<evidence type="ECO:0000313" key="3">
    <source>
        <dbReference type="Proteomes" id="UP000571701"/>
    </source>
</evidence>
<evidence type="ECO:0000256" key="1">
    <source>
        <dbReference type="SAM" id="Phobius"/>
    </source>
</evidence>
<feature type="transmembrane region" description="Helical" evidence="1">
    <location>
        <begin position="43"/>
        <end position="65"/>
    </location>
</feature>
<keyword evidence="1" id="KW-1133">Transmembrane helix</keyword>
<keyword evidence="3" id="KW-1185">Reference proteome</keyword>
<dbReference type="AlphaFoldDB" id="A0A7W2ISP2"/>
<evidence type="ECO:0000313" key="2">
    <source>
        <dbReference type="EMBL" id="MBA5761529.1"/>
    </source>
</evidence>
<accession>A0A7W2ISP2</accession>
<dbReference type="EMBL" id="JACFYF010000001">
    <property type="protein sequence ID" value="MBA5761529.1"/>
    <property type="molecule type" value="Genomic_DNA"/>
</dbReference>
<keyword evidence="1" id="KW-0472">Membrane</keyword>
<keyword evidence="1" id="KW-0812">Transmembrane</keyword>
<sequence>MTSLIANNYRVNQHHLLMTFGIYLEELAMRCLMAKGVSTDKLAFAYAPNLFAGIYYLFCGLLEFAECLLSKRMPSTNKVVPSLNDYSII</sequence>